<sequence>MRLKVGTALLFLLVLAKQGRALPGLLEGSGDYDDTEVLGTSKNPYAATKSVDDAIPDSGDTDGANYPEDDDDYDVTDDGSESVQSNNATTNTKSSIASLDTGPIRFNLMESFASDIKPIDEDILDPIESDDGIYPEDEDDYNITDVGSDSASTKSSLDSGPLRFNLMENFASDNDTFEPALTAKKEPEVQSCSGHKKLASQPAFVNSTVNVIRKCCPPGESIQLGDRPGQAALCRPGEPHGPFQVDAIYAAFYELCIEDLEEPVPPPLGVAYGNPCTHEHDMLTYSQEWHDLLYVVQNGSLLVTNGHANSCNLFDLYCLDVNRDGGALTAYVCYSEARWNLGGDIFRGQMLALALCLIFAIPLLLATAYFYVAIPRFNDIHGKALSLNCVNFAIALLLESIFQHRTKGNGSTDDTIVLANYAEYFILATFFWLLVNCVNNCIHAWYFLPRGIQIKMGGEKRTFALYAAFAQLSPLAIILLNPPHADHTAVKHYFFVPIIVIISLNLLSFVITYWGFQRVSNMLIDHYITRGRLSGTTSGDSSLANLPNIRQVDVNRAKYMTKYTAMLFVVMSGVWSVTIATYYTTRTIPILYDILFGLQGILIFIIFICLPRPFRTVKGWFQKNHYCGCHPDPDEVDLRRNRNSYRVSSTTNGANNGAARESVPLNNVTVTKVAS</sequence>
<dbReference type="AlphaFoldDB" id="A0A8D8FY15"/>
<feature type="signal peptide" evidence="3">
    <location>
        <begin position="1"/>
        <end position="21"/>
    </location>
</feature>
<keyword evidence="4" id="KW-0675">Receptor</keyword>
<name>A0A8D8FY15_CULPI</name>
<feature type="region of interest" description="Disordered" evidence="1">
    <location>
        <begin position="125"/>
        <end position="157"/>
    </location>
</feature>
<dbReference type="PANTHER" id="PTHR46953:SF3">
    <property type="entry name" value="G-PROTEIN COUPLED RECEPTOR MTH-LIKE 14-RELATED"/>
    <property type="match status" value="1"/>
</dbReference>
<evidence type="ECO:0000313" key="4">
    <source>
        <dbReference type="EMBL" id="CAG6486674.1"/>
    </source>
</evidence>
<feature type="compositionally biased region" description="Polar residues" evidence="1">
    <location>
        <begin position="81"/>
        <end position="96"/>
    </location>
</feature>
<dbReference type="InterPro" id="IPR052808">
    <property type="entry name" value="GPCR_Mth-like"/>
</dbReference>
<feature type="transmembrane region" description="Helical" evidence="2">
    <location>
        <begin position="463"/>
        <end position="481"/>
    </location>
</feature>
<organism evidence="4">
    <name type="scientific">Culex pipiens</name>
    <name type="common">House mosquito</name>
    <dbReference type="NCBI Taxonomy" id="7175"/>
    <lineage>
        <taxon>Eukaryota</taxon>
        <taxon>Metazoa</taxon>
        <taxon>Ecdysozoa</taxon>
        <taxon>Arthropoda</taxon>
        <taxon>Hexapoda</taxon>
        <taxon>Insecta</taxon>
        <taxon>Pterygota</taxon>
        <taxon>Neoptera</taxon>
        <taxon>Endopterygota</taxon>
        <taxon>Diptera</taxon>
        <taxon>Nematocera</taxon>
        <taxon>Culicoidea</taxon>
        <taxon>Culicidae</taxon>
        <taxon>Culicinae</taxon>
        <taxon>Culicini</taxon>
        <taxon>Culex</taxon>
        <taxon>Culex</taxon>
    </lineage>
</organism>
<proteinExistence type="predicted"/>
<dbReference type="PANTHER" id="PTHR46953">
    <property type="entry name" value="G-PROTEIN COUPLED RECEPTOR MTH-LIKE 1-RELATED"/>
    <property type="match status" value="1"/>
</dbReference>
<dbReference type="EMBL" id="HBUE01105046">
    <property type="protein sequence ID" value="CAG6486674.1"/>
    <property type="molecule type" value="Transcribed_RNA"/>
</dbReference>
<feature type="compositionally biased region" description="Low complexity" evidence="1">
    <location>
        <begin position="148"/>
        <end position="157"/>
    </location>
</feature>
<keyword evidence="2" id="KW-1133">Transmembrane helix</keyword>
<feature type="transmembrane region" description="Helical" evidence="2">
    <location>
        <begin position="590"/>
        <end position="610"/>
    </location>
</feature>
<feature type="transmembrane region" description="Helical" evidence="2">
    <location>
        <begin position="565"/>
        <end position="584"/>
    </location>
</feature>
<keyword evidence="2" id="KW-0472">Membrane</keyword>
<feature type="region of interest" description="Disordered" evidence="1">
    <location>
        <begin position="43"/>
        <end position="96"/>
    </location>
</feature>
<feature type="transmembrane region" description="Helical" evidence="2">
    <location>
        <begin position="422"/>
        <end position="442"/>
    </location>
</feature>
<dbReference type="Gene3D" id="1.20.1070.10">
    <property type="entry name" value="Rhodopsin 7-helix transmembrane proteins"/>
    <property type="match status" value="1"/>
</dbReference>
<feature type="chain" id="PRO_5034231010" evidence="3">
    <location>
        <begin position="22"/>
        <end position="675"/>
    </location>
</feature>
<keyword evidence="3" id="KW-0732">Signal</keyword>
<reference evidence="4" key="1">
    <citation type="submission" date="2021-05" db="EMBL/GenBank/DDBJ databases">
        <authorList>
            <person name="Alioto T."/>
            <person name="Alioto T."/>
            <person name="Gomez Garrido J."/>
        </authorList>
    </citation>
    <scope>NUCLEOTIDE SEQUENCE</scope>
</reference>
<feature type="compositionally biased region" description="Acidic residues" evidence="1">
    <location>
        <begin position="125"/>
        <end position="142"/>
    </location>
</feature>
<accession>A0A8D8FY15</accession>
<keyword evidence="2" id="KW-0812">Transmembrane</keyword>
<feature type="transmembrane region" description="Helical" evidence="2">
    <location>
        <begin position="493"/>
        <end position="516"/>
    </location>
</feature>
<feature type="transmembrane region" description="Helical" evidence="2">
    <location>
        <begin position="350"/>
        <end position="372"/>
    </location>
</feature>
<feature type="transmembrane region" description="Helical" evidence="2">
    <location>
        <begin position="384"/>
        <end position="402"/>
    </location>
</feature>
<protein>
    <submittedName>
        <fullName evidence="4">Probable G-protein coupled receptor Mth-like 14</fullName>
    </submittedName>
</protein>
<evidence type="ECO:0000256" key="2">
    <source>
        <dbReference type="SAM" id="Phobius"/>
    </source>
</evidence>
<feature type="compositionally biased region" description="Acidic residues" evidence="1">
    <location>
        <begin position="67"/>
        <end position="80"/>
    </location>
</feature>
<evidence type="ECO:0000256" key="1">
    <source>
        <dbReference type="SAM" id="MobiDB-lite"/>
    </source>
</evidence>
<evidence type="ECO:0000256" key="3">
    <source>
        <dbReference type="SAM" id="SignalP"/>
    </source>
</evidence>